<dbReference type="SFLD" id="SFLDS00019">
    <property type="entry name" value="Glutathione_Transferase_(cytos"/>
    <property type="match status" value="1"/>
</dbReference>
<evidence type="ECO:0000259" key="3">
    <source>
        <dbReference type="PROSITE" id="PS50405"/>
    </source>
</evidence>
<dbReference type="FunFam" id="3.40.30.10:FF:000034">
    <property type="entry name" value="glutathione S-transferase 1"/>
    <property type="match status" value="1"/>
</dbReference>
<proteinExistence type="predicted"/>
<dbReference type="InterPro" id="IPR036249">
    <property type="entry name" value="Thioredoxin-like_sf"/>
</dbReference>
<reference evidence="4 5" key="1">
    <citation type="journal article" date="2024" name="BMC Genomics">
        <title>De novo assembly and annotation of Popillia japonica's genome with initial clues to its potential as an invasive pest.</title>
        <authorList>
            <person name="Cucini C."/>
            <person name="Boschi S."/>
            <person name="Funari R."/>
            <person name="Cardaioli E."/>
            <person name="Iannotti N."/>
            <person name="Marturano G."/>
            <person name="Paoli F."/>
            <person name="Bruttini M."/>
            <person name="Carapelli A."/>
            <person name="Frati F."/>
            <person name="Nardi F."/>
        </authorList>
    </citation>
    <scope>NUCLEOTIDE SEQUENCE [LARGE SCALE GENOMIC DNA]</scope>
    <source>
        <strain evidence="4">DMR45628</strain>
    </source>
</reference>
<evidence type="ECO:0000313" key="5">
    <source>
        <dbReference type="Proteomes" id="UP001458880"/>
    </source>
</evidence>
<sequence length="238" mass="27037">MAPVLYMNDISPAVRSVLLLTKALNIELELEYLDLTTGQHMTPHFLRINPQHTVPTLVDNGFVVWDSHAINAYLVNVYSEDKSLYPTNPQKRATVDQRLHFHSGILFPKYAAIIVSKTQRLHFHSGILFPKYAAIIESIIKEGAKVVTKERIHSLTNVYNILETLLETSPYIAGKQLTIADFAVISTITSANILVPLAENRFPAIWKWIEKMKQLPYYHEANEVGLEKFAVWIKSKLG</sequence>
<comment type="caution">
    <text evidence="4">The sequence shown here is derived from an EMBL/GenBank/DDBJ whole genome shotgun (WGS) entry which is preliminary data.</text>
</comment>
<feature type="domain" description="GST N-terminal" evidence="2">
    <location>
        <begin position="1"/>
        <end position="82"/>
    </location>
</feature>
<dbReference type="InterPro" id="IPR036282">
    <property type="entry name" value="Glutathione-S-Trfase_C_sf"/>
</dbReference>
<dbReference type="GO" id="GO:0006749">
    <property type="term" value="P:glutathione metabolic process"/>
    <property type="evidence" value="ECO:0007669"/>
    <property type="project" value="TreeGrafter"/>
</dbReference>
<dbReference type="GO" id="GO:0004364">
    <property type="term" value="F:glutathione transferase activity"/>
    <property type="evidence" value="ECO:0007669"/>
    <property type="project" value="TreeGrafter"/>
</dbReference>
<dbReference type="InterPro" id="IPR004046">
    <property type="entry name" value="GST_C"/>
</dbReference>
<protein>
    <submittedName>
        <fullName evidence="4">Glutathione S-transferase, C-terminal domain</fullName>
    </submittedName>
</protein>
<comment type="subunit">
    <text evidence="1">Homodimer.</text>
</comment>
<evidence type="ECO:0000259" key="2">
    <source>
        <dbReference type="PROSITE" id="PS50404"/>
    </source>
</evidence>
<keyword evidence="5" id="KW-1185">Reference proteome</keyword>
<dbReference type="PROSITE" id="PS50404">
    <property type="entry name" value="GST_NTER"/>
    <property type="match status" value="1"/>
</dbReference>
<dbReference type="Gene3D" id="1.20.1050.10">
    <property type="match status" value="2"/>
</dbReference>
<dbReference type="FunFam" id="1.20.1050.10:FF:000007">
    <property type="entry name" value="Glutathione S-transferase 1-1"/>
    <property type="match status" value="1"/>
</dbReference>
<dbReference type="Pfam" id="PF13409">
    <property type="entry name" value="GST_N_2"/>
    <property type="match status" value="1"/>
</dbReference>
<dbReference type="SUPFAM" id="SSF47616">
    <property type="entry name" value="GST C-terminal domain-like"/>
    <property type="match status" value="1"/>
</dbReference>
<dbReference type="CDD" id="cd03177">
    <property type="entry name" value="GST_C_Delta_Epsilon"/>
    <property type="match status" value="1"/>
</dbReference>
<name>A0AAW1JXN9_POPJA</name>
<organism evidence="4 5">
    <name type="scientific">Popillia japonica</name>
    <name type="common">Japanese beetle</name>
    <dbReference type="NCBI Taxonomy" id="7064"/>
    <lineage>
        <taxon>Eukaryota</taxon>
        <taxon>Metazoa</taxon>
        <taxon>Ecdysozoa</taxon>
        <taxon>Arthropoda</taxon>
        <taxon>Hexapoda</taxon>
        <taxon>Insecta</taxon>
        <taxon>Pterygota</taxon>
        <taxon>Neoptera</taxon>
        <taxon>Endopterygota</taxon>
        <taxon>Coleoptera</taxon>
        <taxon>Polyphaga</taxon>
        <taxon>Scarabaeiformia</taxon>
        <taxon>Scarabaeidae</taxon>
        <taxon>Rutelinae</taxon>
        <taxon>Popillia</taxon>
    </lineage>
</organism>
<dbReference type="InterPro" id="IPR010987">
    <property type="entry name" value="Glutathione-S-Trfase_C-like"/>
</dbReference>
<evidence type="ECO:0000256" key="1">
    <source>
        <dbReference type="ARBA" id="ARBA00011738"/>
    </source>
</evidence>
<dbReference type="PROSITE" id="PS50405">
    <property type="entry name" value="GST_CTER"/>
    <property type="match status" value="1"/>
</dbReference>
<dbReference type="CDD" id="cd03045">
    <property type="entry name" value="GST_N_Delta_Epsilon"/>
    <property type="match status" value="1"/>
</dbReference>
<evidence type="ECO:0000313" key="4">
    <source>
        <dbReference type="EMBL" id="KAK9709184.1"/>
    </source>
</evidence>
<gene>
    <name evidence="4" type="ORF">QE152_g26758</name>
</gene>
<dbReference type="SFLD" id="SFLDG00358">
    <property type="entry name" value="Main_(cytGST)"/>
    <property type="match status" value="1"/>
</dbReference>
<dbReference type="Pfam" id="PF00043">
    <property type="entry name" value="GST_C"/>
    <property type="match status" value="1"/>
</dbReference>
<dbReference type="SUPFAM" id="SSF52833">
    <property type="entry name" value="Thioredoxin-like"/>
    <property type="match status" value="1"/>
</dbReference>
<dbReference type="EMBL" id="JASPKY010000315">
    <property type="protein sequence ID" value="KAK9709184.1"/>
    <property type="molecule type" value="Genomic_DNA"/>
</dbReference>
<dbReference type="Proteomes" id="UP001458880">
    <property type="component" value="Unassembled WGS sequence"/>
</dbReference>
<dbReference type="Gene3D" id="3.40.30.10">
    <property type="entry name" value="Glutaredoxin"/>
    <property type="match status" value="1"/>
</dbReference>
<dbReference type="PANTHER" id="PTHR43969">
    <property type="entry name" value="GLUTATHIONE S TRANSFERASE D10, ISOFORM A-RELATED"/>
    <property type="match status" value="1"/>
</dbReference>
<dbReference type="AlphaFoldDB" id="A0AAW1JXN9"/>
<accession>A0AAW1JXN9</accession>
<dbReference type="PANTHER" id="PTHR43969:SF9">
    <property type="entry name" value="GLUTATHIONE S TRANSFERASE D10, ISOFORM A-RELATED"/>
    <property type="match status" value="1"/>
</dbReference>
<dbReference type="InterPro" id="IPR004045">
    <property type="entry name" value="Glutathione_S-Trfase_N"/>
</dbReference>
<dbReference type="InterPro" id="IPR040079">
    <property type="entry name" value="Glutathione_S-Trfase"/>
</dbReference>
<feature type="domain" description="GST C-terminal" evidence="3">
    <location>
        <begin position="88"/>
        <end position="237"/>
    </location>
</feature>